<organism evidence="3 4">
    <name type="scientific">Mortierella polycephala</name>
    <dbReference type="NCBI Taxonomy" id="41804"/>
    <lineage>
        <taxon>Eukaryota</taxon>
        <taxon>Fungi</taxon>
        <taxon>Fungi incertae sedis</taxon>
        <taxon>Mucoromycota</taxon>
        <taxon>Mortierellomycotina</taxon>
        <taxon>Mortierellomycetes</taxon>
        <taxon>Mortierellales</taxon>
        <taxon>Mortierellaceae</taxon>
        <taxon>Mortierella</taxon>
    </lineage>
</organism>
<feature type="region of interest" description="Disordered" evidence="1">
    <location>
        <begin position="196"/>
        <end position="239"/>
    </location>
</feature>
<dbReference type="OrthoDB" id="10365701at2759"/>
<evidence type="ECO:0000256" key="2">
    <source>
        <dbReference type="SAM" id="Phobius"/>
    </source>
</evidence>
<evidence type="ECO:0000313" key="3">
    <source>
        <dbReference type="EMBL" id="KAG0261645.1"/>
    </source>
</evidence>
<comment type="caution">
    <text evidence="3">The sequence shown here is derived from an EMBL/GenBank/DDBJ whole genome shotgun (WGS) entry which is preliminary data.</text>
</comment>
<protein>
    <submittedName>
        <fullName evidence="3">Uncharacterized protein</fullName>
    </submittedName>
</protein>
<dbReference type="Proteomes" id="UP000726737">
    <property type="component" value="Unassembled WGS sequence"/>
</dbReference>
<evidence type="ECO:0000313" key="4">
    <source>
        <dbReference type="Proteomes" id="UP000726737"/>
    </source>
</evidence>
<feature type="transmembrane region" description="Helical" evidence="2">
    <location>
        <begin position="37"/>
        <end position="55"/>
    </location>
</feature>
<keyword evidence="2" id="KW-1133">Transmembrane helix</keyword>
<proteinExistence type="predicted"/>
<evidence type="ECO:0000256" key="1">
    <source>
        <dbReference type="SAM" id="MobiDB-lite"/>
    </source>
</evidence>
<name>A0A9P6U6U1_9FUNG</name>
<feature type="transmembrane region" description="Helical" evidence="2">
    <location>
        <begin position="86"/>
        <end position="102"/>
    </location>
</feature>
<dbReference type="AlphaFoldDB" id="A0A9P6U6U1"/>
<keyword evidence="2" id="KW-0812">Transmembrane</keyword>
<feature type="transmembrane region" description="Helical" evidence="2">
    <location>
        <begin position="131"/>
        <end position="154"/>
    </location>
</feature>
<feature type="compositionally biased region" description="Basic and acidic residues" evidence="1">
    <location>
        <begin position="206"/>
        <end position="220"/>
    </location>
</feature>
<reference evidence="3" key="1">
    <citation type="journal article" date="2020" name="Fungal Divers.">
        <title>Resolving the Mortierellaceae phylogeny through synthesis of multi-gene phylogenetics and phylogenomics.</title>
        <authorList>
            <person name="Vandepol N."/>
            <person name="Liber J."/>
            <person name="Desiro A."/>
            <person name="Na H."/>
            <person name="Kennedy M."/>
            <person name="Barry K."/>
            <person name="Grigoriev I.V."/>
            <person name="Miller A.N."/>
            <person name="O'Donnell K."/>
            <person name="Stajich J.E."/>
            <person name="Bonito G."/>
        </authorList>
    </citation>
    <scope>NUCLEOTIDE SEQUENCE</scope>
    <source>
        <strain evidence="3">KOD948</strain>
    </source>
</reference>
<dbReference type="EMBL" id="JAAAJA010000119">
    <property type="protein sequence ID" value="KAG0261645.1"/>
    <property type="molecule type" value="Genomic_DNA"/>
</dbReference>
<sequence length="239" mass="27834">MSSLPSCTEQTQTQEQGYRQYFTFKFTRNPDRNIHRLRVALATCATVNLILVFITVQYFNFNHFFINFILALACLYSFFSPLNWKLWIRFVCSGVLFGWNVYDIHDRISSLRYSGEDDDGNPQKCPSFNGSIAFCTLQTISIAVSTIWGVLLVIEGFVTYNQRRQEAPRIELARVKLQERFKQGKQDLEQGGKQHLEQGKQYLEQGKQHLEQGGKQRLEQGKQYLEQMRKKSDHQTANV</sequence>
<feature type="transmembrane region" description="Helical" evidence="2">
    <location>
        <begin position="61"/>
        <end position="79"/>
    </location>
</feature>
<accession>A0A9P6U6U1</accession>
<gene>
    <name evidence="3" type="ORF">BG011_000819</name>
</gene>
<feature type="compositionally biased region" description="Basic and acidic residues" evidence="1">
    <location>
        <begin position="227"/>
        <end position="239"/>
    </location>
</feature>
<keyword evidence="4" id="KW-1185">Reference proteome</keyword>
<keyword evidence="2" id="KW-0472">Membrane</keyword>